<feature type="domain" description="Fimbrial-type adhesion" evidence="6">
    <location>
        <begin position="173"/>
        <end position="315"/>
    </location>
</feature>
<comment type="similarity">
    <text evidence="2">Belongs to the fimbrial protein family.</text>
</comment>
<feature type="signal peptide" evidence="5">
    <location>
        <begin position="1"/>
        <end position="22"/>
    </location>
</feature>
<evidence type="ECO:0000256" key="1">
    <source>
        <dbReference type="ARBA" id="ARBA00004561"/>
    </source>
</evidence>
<dbReference type="Proteomes" id="UP000078407">
    <property type="component" value="Unassembled WGS sequence"/>
</dbReference>
<gene>
    <name evidence="8" type="ORF">M976_03458</name>
</gene>
<feature type="chain" id="PRO_5045185930" description="Fimbrial-type adhesion domain-containing protein" evidence="5">
    <location>
        <begin position="23"/>
        <end position="315"/>
    </location>
</feature>
<evidence type="ECO:0000313" key="8">
    <source>
        <dbReference type="EMBL" id="OAT25815.1"/>
    </source>
</evidence>
<dbReference type="SUPFAM" id="SSF49401">
    <property type="entry name" value="Bacterial adhesins"/>
    <property type="match status" value="1"/>
</dbReference>
<dbReference type="Gene3D" id="2.60.40.1090">
    <property type="entry name" value="Fimbrial-type adhesion domain"/>
    <property type="match status" value="1"/>
</dbReference>
<dbReference type="InterPro" id="IPR008966">
    <property type="entry name" value="Adhesion_dom_sf"/>
</dbReference>
<organism evidence="8 9">
    <name type="scientific">Buttiauxella ferragutiae ATCC 51602</name>
    <dbReference type="NCBI Taxonomy" id="1354252"/>
    <lineage>
        <taxon>Bacteria</taxon>
        <taxon>Pseudomonadati</taxon>
        <taxon>Pseudomonadota</taxon>
        <taxon>Gammaproteobacteria</taxon>
        <taxon>Enterobacterales</taxon>
        <taxon>Enterobacteriaceae</taxon>
        <taxon>Buttiauxella</taxon>
    </lineage>
</organism>
<dbReference type="Pfam" id="PF22003">
    <property type="entry name" value="MrkDrd"/>
    <property type="match status" value="1"/>
</dbReference>
<comment type="caution">
    <text evidence="8">The sequence shown here is derived from an EMBL/GenBank/DDBJ whole genome shotgun (WGS) entry which is preliminary data.</text>
</comment>
<proteinExistence type="inferred from homology"/>
<evidence type="ECO:0000313" key="9">
    <source>
        <dbReference type="Proteomes" id="UP000078407"/>
    </source>
</evidence>
<dbReference type="PANTHER" id="PTHR33420:SF3">
    <property type="entry name" value="FIMBRIAL SUBUNIT ELFA"/>
    <property type="match status" value="1"/>
</dbReference>
<keyword evidence="4" id="KW-0281">Fimbrium</keyword>
<evidence type="ECO:0000256" key="5">
    <source>
        <dbReference type="SAM" id="SignalP"/>
    </source>
</evidence>
<evidence type="ECO:0000256" key="3">
    <source>
        <dbReference type="ARBA" id="ARBA00022729"/>
    </source>
</evidence>
<dbReference type="InterPro" id="IPR054160">
    <property type="entry name" value="MrkD_recept-bd"/>
</dbReference>
<evidence type="ECO:0000256" key="2">
    <source>
        <dbReference type="ARBA" id="ARBA00006671"/>
    </source>
</evidence>
<reference evidence="8 9" key="1">
    <citation type="submission" date="2016-04" db="EMBL/GenBank/DDBJ databases">
        <title>ATOL: Assembling a taxonomically balanced genome-scale reconstruction of the evolutionary history of the Enterobacteriaceae.</title>
        <authorList>
            <person name="Plunkett G.III."/>
            <person name="Neeno-Eckwall E.C."/>
            <person name="Glasner J.D."/>
            <person name="Perna N.T."/>
        </authorList>
    </citation>
    <scope>NUCLEOTIDE SEQUENCE [LARGE SCALE GENOMIC DNA]</scope>
    <source>
        <strain evidence="8 9">ATCC 51602</strain>
    </source>
</reference>
<evidence type="ECO:0000256" key="4">
    <source>
        <dbReference type="ARBA" id="ARBA00023263"/>
    </source>
</evidence>
<keyword evidence="9" id="KW-1185">Reference proteome</keyword>
<keyword evidence="3 5" id="KW-0732">Signal</keyword>
<evidence type="ECO:0000259" key="7">
    <source>
        <dbReference type="Pfam" id="PF22003"/>
    </source>
</evidence>
<feature type="domain" description="MrkD-like receptor binding" evidence="7">
    <location>
        <begin position="38"/>
        <end position="145"/>
    </location>
</feature>
<dbReference type="Pfam" id="PF00419">
    <property type="entry name" value="Fimbrial"/>
    <property type="match status" value="1"/>
</dbReference>
<dbReference type="EMBL" id="LXEQ01000051">
    <property type="protein sequence ID" value="OAT25815.1"/>
    <property type="molecule type" value="Genomic_DNA"/>
</dbReference>
<evidence type="ECO:0008006" key="10">
    <source>
        <dbReference type="Google" id="ProtNLM"/>
    </source>
</evidence>
<name>A0ABX2W4Z4_9ENTR</name>
<comment type="subcellular location">
    <subcellularLocation>
        <location evidence="1">Fimbrium</location>
    </subcellularLocation>
</comment>
<dbReference type="InterPro" id="IPR050263">
    <property type="entry name" value="Bact_Fimbrial_Adh_Pro"/>
</dbReference>
<dbReference type="InterPro" id="IPR000259">
    <property type="entry name" value="Adhesion_dom_fimbrial"/>
</dbReference>
<evidence type="ECO:0000259" key="6">
    <source>
        <dbReference type="Pfam" id="PF00419"/>
    </source>
</evidence>
<dbReference type="PANTHER" id="PTHR33420">
    <property type="entry name" value="FIMBRIAL SUBUNIT ELFA-RELATED"/>
    <property type="match status" value="1"/>
</dbReference>
<accession>A0ABX2W4Z4</accession>
<sequence length="315" mass="34246">MSVIRSALLLVGLLPVGFNVSANCNMSSQKIIAAPETIVMKRAVQSGAVLHSRTYRVQNIPSPNCSGSVAFSAQIVGDKSALILPGVLRSNVKGVGVKVSLELSSGRIILWPSEFSAALDELKGSKITIELIKTDDNINVGALPGNINLQIKSEHQSLPVIDINLPATYINLLNHSCWVNNKRANKVNLSDAALKNFTQPGSVAGIKPFDVKFICDGGGGAVRNVDINWWGIQTAENRSYGVLRNQDESGAQGIGIQMLDENKKPVNFDSRKEFALKNLGEGHYAIPLFARYYQYGQKVTPGKISTFIYFNIIYQ</sequence>
<dbReference type="RefSeq" id="WP_064547135.1">
    <property type="nucleotide sequence ID" value="NZ_LXEQ01000051.1"/>
</dbReference>
<dbReference type="InterPro" id="IPR036937">
    <property type="entry name" value="Adhesion_dom_fimbrial_sf"/>
</dbReference>
<protein>
    <recommendedName>
        <fullName evidence="10">Fimbrial-type adhesion domain-containing protein</fullName>
    </recommendedName>
</protein>
<dbReference type="Gene3D" id="2.60.40.3310">
    <property type="match status" value="1"/>
</dbReference>